<dbReference type="RefSeq" id="WP_222973388.1">
    <property type="nucleotide sequence ID" value="NZ_JAINVZ010000001.1"/>
</dbReference>
<feature type="region of interest" description="Disordered" evidence="1">
    <location>
        <begin position="1"/>
        <end position="24"/>
    </location>
</feature>
<reference evidence="3 4" key="1">
    <citation type="submission" date="2021-08" db="EMBL/GenBank/DDBJ databases">
        <title>Streptomyces sp. PTM05 isolated from lichen.</title>
        <authorList>
            <person name="Somphong A."/>
            <person name="Phongsopitanun W."/>
            <person name="Tanasupawat S."/>
        </authorList>
    </citation>
    <scope>NUCLEOTIDE SEQUENCE [LARGE SCALE GENOMIC DNA]</scope>
    <source>
        <strain evidence="3 4">Ptm05</strain>
    </source>
</reference>
<dbReference type="Proteomes" id="UP001198565">
    <property type="component" value="Unassembled WGS sequence"/>
</dbReference>
<gene>
    <name evidence="3" type="ORF">K7472_02330</name>
</gene>
<proteinExistence type="predicted"/>
<keyword evidence="4" id="KW-1185">Reference proteome</keyword>
<evidence type="ECO:0000313" key="4">
    <source>
        <dbReference type="Proteomes" id="UP001198565"/>
    </source>
</evidence>
<dbReference type="EMBL" id="JAINVZ010000001">
    <property type="protein sequence ID" value="MBY8883683.1"/>
    <property type="molecule type" value="Genomic_DNA"/>
</dbReference>
<sequence length="862" mass="93642">MTTSLSPLAPADGPEEAVRGATRAPDGLADTAMLRINPLPGRRLGTAELATAVRTLVETEQLCTALADAACAELFDLAATATGRDRHRILDLKRAVFNHRSPGPASDGGDWPAATAAWLAARRRRDLASSVLTTGYDTCLTQERAHLAETIAAEPFQLSLALTSPQVLDAVCRYARSGGSPSKQNRKSERGILQLLARAMVRTSPLTRFTAVGFGSWSEQGSPLDRAVFQRRRAHAVVSVDRTLVSALVTGLVPAADTVTRSRSLRVAQASVRFHHVDGSQVRVLSAPLTSQLRTLLNLTALGPVTVADLSRALADRLEISVPQAERLVQGARDAQILVSGPVVDEQAADPLPQARELLRDHAPDAADRIAELSTDLARLATAGVPERVALLRRLETTQRSLNALSSQPAQLQVNEDYLLDPFEITRTGYEQALADAAEVAEFSHLFDRHHELRALLCTLFVDRFGHGASVPLVDHAADLVNAVDSREGEIGHGGADDFGPPDGSLARLVELRQTAVRTIADRIARHTAEQPDAEELVLDTGLLAGLAAELPERFRRTAASYGLLVQPDGGRLVLNGCYAGHGLLTTRFLGADRDLGGRTAEAVAGRATALFSADGVEPLEDRGLHGVNVNHRIPLLERTITPAQWNTLRLTHDTERDDLVLRDADGAPVRPVTLGMRWLELLPAPLRLAMWLAENSRVMVESFGWEQVPPVDGPQPRHTVTAPRLVVGQVVLQRRRWYPGSDFPAAPGPQGPAAHLVDVTTWRAAHGVPEEIVIKSDLDYGSFTRQAANRNYLMNRRREKPQYVDLASALAVRVLPRLLERRPSGGYLEEALPGVRQGRHATEWLIEYDRPAGARFQLRTP</sequence>
<evidence type="ECO:0000313" key="3">
    <source>
        <dbReference type="EMBL" id="MBY8883683.1"/>
    </source>
</evidence>
<evidence type="ECO:0000256" key="1">
    <source>
        <dbReference type="SAM" id="MobiDB-lite"/>
    </source>
</evidence>
<name>A0ABS7QL67_9ACTN</name>
<comment type="caution">
    <text evidence="3">The sequence shown here is derived from an EMBL/GenBank/DDBJ whole genome shotgun (WGS) entry which is preliminary data.</text>
</comment>
<dbReference type="InterPro" id="IPR006827">
    <property type="entry name" value="Lant_deHydtase_N"/>
</dbReference>
<evidence type="ECO:0000259" key="2">
    <source>
        <dbReference type="Pfam" id="PF04738"/>
    </source>
</evidence>
<accession>A0ABS7QL67</accession>
<dbReference type="Pfam" id="PF04738">
    <property type="entry name" value="Lant_dehydr_N"/>
    <property type="match status" value="1"/>
</dbReference>
<organism evidence="3 4">
    <name type="scientific">Streptantibioticus parmotrematis</name>
    <dbReference type="NCBI Taxonomy" id="2873249"/>
    <lineage>
        <taxon>Bacteria</taxon>
        <taxon>Bacillati</taxon>
        <taxon>Actinomycetota</taxon>
        <taxon>Actinomycetes</taxon>
        <taxon>Kitasatosporales</taxon>
        <taxon>Streptomycetaceae</taxon>
        <taxon>Streptantibioticus</taxon>
    </lineage>
</organism>
<feature type="domain" description="Lantibiotic dehydratase N-terminal" evidence="2">
    <location>
        <begin position="155"/>
        <end position="777"/>
    </location>
</feature>
<protein>
    <submittedName>
        <fullName evidence="3">Lantibiotic dehydratase family protein</fullName>
    </submittedName>
</protein>